<name>A0A8E2VQ86_9RHOB</name>
<reference evidence="8 9" key="1">
    <citation type="submission" date="2018-04" db="EMBL/GenBank/DDBJ databases">
        <title>Genomic Encyclopedia of Archaeal and Bacterial Type Strains, Phase II (KMG-II): from individual species to whole genera.</title>
        <authorList>
            <person name="Goeker M."/>
        </authorList>
    </citation>
    <scope>NUCLEOTIDE SEQUENCE [LARGE SCALE GENOMIC DNA]</scope>
    <source>
        <strain evidence="8 9">DSM 19783</strain>
    </source>
</reference>
<accession>A0A8E2VQ86</accession>
<dbReference type="InterPro" id="IPR005229">
    <property type="entry name" value="YicC/YloC-like"/>
</dbReference>
<evidence type="ECO:0000259" key="7">
    <source>
        <dbReference type="Pfam" id="PF08340"/>
    </source>
</evidence>
<dbReference type="AlphaFoldDB" id="A0A8E2VQ86"/>
<evidence type="ECO:0000256" key="4">
    <source>
        <dbReference type="ARBA" id="ARBA00022801"/>
    </source>
</evidence>
<evidence type="ECO:0000256" key="3">
    <source>
        <dbReference type="ARBA" id="ARBA00022759"/>
    </source>
</evidence>
<gene>
    <name evidence="8" type="ORF">C8N38_101409</name>
</gene>
<comment type="caution">
    <text evidence="8">The sequence shown here is derived from an EMBL/GenBank/DDBJ whole genome shotgun (WGS) entry which is preliminary data.</text>
</comment>
<dbReference type="Proteomes" id="UP000244037">
    <property type="component" value="Unassembled WGS sequence"/>
</dbReference>
<dbReference type="GO" id="GO:0016787">
    <property type="term" value="F:hydrolase activity"/>
    <property type="evidence" value="ECO:0007669"/>
    <property type="project" value="UniProtKB-KW"/>
</dbReference>
<evidence type="ECO:0000256" key="5">
    <source>
        <dbReference type="ARBA" id="ARBA00035648"/>
    </source>
</evidence>
<feature type="domain" description="Endoribonuclease YicC-like C-terminal" evidence="7">
    <location>
        <begin position="181"/>
        <end position="297"/>
    </location>
</feature>
<proteinExistence type="inferred from homology"/>
<evidence type="ECO:0000256" key="2">
    <source>
        <dbReference type="ARBA" id="ARBA00022722"/>
    </source>
</evidence>
<dbReference type="Pfam" id="PF08340">
    <property type="entry name" value="YicC-like_C"/>
    <property type="match status" value="1"/>
</dbReference>
<keyword evidence="3" id="KW-0255">Endonuclease</keyword>
<protein>
    <submittedName>
        <fullName evidence="8">Uncharacterized protein (TIGR00255 family)</fullName>
    </submittedName>
</protein>
<organism evidence="8 9">
    <name type="scientific">Rhodovulum kholense</name>
    <dbReference type="NCBI Taxonomy" id="453584"/>
    <lineage>
        <taxon>Bacteria</taxon>
        <taxon>Pseudomonadati</taxon>
        <taxon>Pseudomonadota</taxon>
        <taxon>Alphaproteobacteria</taxon>
        <taxon>Rhodobacterales</taxon>
        <taxon>Paracoccaceae</taxon>
        <taxon>Rhodovulum</taxon>
    </lineage>
</organism>
<dbReference type="InterPro" id="IPR013527">
    <property type="entry name" value="YicC-like_N"/>
</dbReference>
<keyword evidence="9" id="KW-1185">Reference proteome</keyword>
<dbReference type="PANTHER" id="PTHR30636">
    <property type="entry name" value="UPF0701 PROTEIN YICC"/>
    <property type="match status" value="1"/>
</dbReference>
<keyword evidence="2" id="KW-0540">Nuclease</keyword>
<keyword evidence="4" id="KW-0378">Hydrolase</keyword>
<dbReference type="Pfam" id="PF03755">
    <property type="entry name" value="YicC-like_N"/>
    <property type="match status" value="1"/>
</dbReference>
<feature type="domain" description="Endoribonuclease YicC-like N-terminal" evidence="6">
    <location>
        <begin position="2"/>
        <end position="160"/>
    </location>
</feature>
<dbReference type="EMBL" id="QAYC01000001">
    <property type="protein sequence ID" value="PTW52104.1"/>
    <property type="molecule type" value="Genomic_DNA"/>
</dbReference>
<evidence type="ECO:0000313" key="9">
    <source>
        <dbReference type="Proteomes" id="UP000244037"/>
    </source>
</evidence>
<dbReference type="InterPro" id="IPR013551">
    <property type="entry name" value="YicC-like_C"/>
</dbReference>
<evidence type="ECO:0000256" key="1">
    <source>
        <dbReference type="ARBA" id="ARBA00001968"/>
    </source>
</evidence>
<evidence type="ECO:0000259" key="6">
    <source>
        <dbReference type="Pfam" id="PF03755"/>
    </source>
</evidence>
<sequence>MLQSMTAFASRSGQTETHVWTWELRGVNGKGLDLRLRLPDWVSGLEQAVRTAVQGRVTRGSVTLGLRLTARDSAHNALHVDPAALTAALALLARVEAEAERQGLRLAPSSAVEILAMRGLADIAAPDPDTGPLLAALTADLGPLLDDFVAMRAAEGRALTTVLCDHLATISSLAETAARAAEARRGQMEETLTTALARVMEGAAGADPDRVAQELALIAVKTDVTEEIDRLRAHVAAARALMATGEPAGRKLDFLMQEFNREANTLCSKAQSAELTRVGLDLKAAIDQMREQVQNVE</sequence>
<dbReference type="NCBIfam" id="TIGR00255">
    <property type="entry name" value="YicC/YloC family endoribonuclease"/>
    <property type="match status" value="1"/>
</dbReference>
<dbReference type="PANTHER" id="PTHR30636:SF3">
    <property type="entry name" value="UPF0701 PROTEIN YICC"/>
    <property type="match status" value="1"/>
</dbReference>
<dbReference type="OrthoDB" id="9771229at2"/>
<comment type="cofactor">
    <cofactor evidence="1">
        <name>a divalent metal cation</name>
        <dbReference type="ChEBI" id="CHEBI:60240"/>
    </cofactor>
</comment>
<evidence type="ECO:0000313" key="8">
    <source>
        <dbReference type="EMBL" id="PTW52104.1"/>
    </source>
</evidence>
<comment type="similarity">
    <text evidence="5">Belongs to the YicC/YloC family.</text>
</comment>
<dbReference type="GO" id="GO:0004521">
    <property type="term" value="F:RNA endonuclease activity"/>
    <property type="evidence" value="ECO:0007669"/>
    <property type="project" value="InterPro"/>
</dbReference>